<dbReference type="InterPro" id="IPR035965">
    <property type="entry name" value="PAS-like_dom_sf"/>
</dbReference>
<dbReference type="InterPro" id="IPR052155">
    <property type="entry name" value="Biofilm_reg_signaling"/>
</dbReference>
<dbReference type="CDD" id="cd01949">
    <property type="entry name" value="GGDEF"/>
    <property type="match status" value="1"/>
</dbReference>
<dbReference type="Gene3D" id="3.30.450.20">
    <property type="entry name" value="PAS domain"/>
    <property type="match status" value="1"/>
</dbReference>
<dbReference type="SUPFAM" id="SSF55073">
    <property type="entry name" value="Nucleotide cyclase"/>
    <property type="match status" value="1"/>
</dbReference>
<dbReference type="PANTHER" id="PTHR44757:SF2">
    <property type="entry name" value="BIOFILM ARCHITECTURE MAINTENANCE PROTEIN MBAA"/>
    <property type="match status" value="1"/>
</dbReference>
<dbReference type="NCBIfam" id="TIGR00229">
    <property type="entry name" value="sensory_box"/>
    <property type="match status" value="1"/>
</dbReference>
<dbReference type="SMART" id="SM00052">
    <property type="entry name" value="EAL"/>
    <property type="match status" value="1"/>
</dbReference>
<feature type="domain" description="PAS" evidence="1">
    <location>
        <begin position="111"/>
        <end position="180"/>
    </location>
</feature>
<evidence type="ECO:0000259" key="2">
    <source>
        <dbReference type="PROSITE" id="PS50883"/>
    </source>
</evidence>
<evidence type="ECO:0000259" key="1">
    <source>
        <dbReference type="PROSITE" id="PS50112"/>
    </source>
</evidence>
<dbReference type="SMART" id="SM00091">
    <property type="entry name" value="PAS"/>
    <property type="match status" value="2"/>
</dbReference>
<dbReference type="Pfam" id="PF13188">
    <property type="entry name" value="PAS_8"/>
    <property type="match status" value="1"/>
</dbReference>
<dbReference type="PANTHER" id="PTHR44757">
    <property type="entry name" value="DIGUANYLATE CYCLASE DGCP"/>
    <property type="match status" value="1"/>
</dbReference>
<evidence type="ECO:0008006" key="6">
    <source>
        <dbReference type="Google" id="ProtNLM"/>
    </source>
</evidence>
<dbReference type="InterPro" id="IPR029787">
    <property type="entry name" value="Nucleotide_cyclase"/>
</dbReference>
<dbReference type="InterPro" id="IPR000160">
    <property type="entry name" value="GGDEF_dom"/>
</dbReference>
<dbReference type="PROSITE" id="PS50112">
    <property type="entry name" value="PAS"/>
    <property type="match status" value="1"/>
</dbReference>
<dbReference type="Pfam" id="PF13426">
    <property type="entry name" value="PAS_9"/>
    <property type="match status" value="1"/>
</dbReference>
<dbReference type="EMBL" id="CP026118">
    <property type="protein sequence ID" value="QAS51228.1"/>
    <property type="molecule type" value="Genomic_DNA"/>
</dbReference>
<dbReference type="Proteomes" id="UP000287756">
    <property type="component" value="Chromosome"/>
</dbReference>
<dbReference type="Gene3D" id="3.20.20.450">
    <property type="entry name" value="EAL domain"/>
    <property type="match status" value="1"/>
</dbReference>
<feature type="domain" description="GGDEF" evidence="3">
    <location>
        <begin position="261"/>
        <end position="394"/>
    </location>
</feature>
<dbReference type="Pfam" id="PF00990">
    <property type="entry name" value="GGDEF"/>
    <property type="match status" value="1"/>
</dbReference>
<dbReference type="PROSITE" id="PS50883">
    <property type="entry name" value="EAL"/>
    <property type="match status" value="1"/>
</dbReference>
<gene>
    <name evidence="4" type="ORF">HLI_02885</name>
</gene>
<dbReference type="KEGG" id="hli:HLI_02885"/>
<evidence type="ECO:0000313" key="4">
    <source>
        <dbReference type="EMBL" id="QAS51228.1"/>
    </source>
</evidence>
<dbReference type="InterPro" id="IPR035919">
    <property type="entry name" value="EAL_sf"/>
</dbReference>
<dbReference type="Gene3D" id="3.30.70.270">
    <property type="match status" value="1"/>
</dbReference>
<dbReference type="SUPFAM" id="SSF55785">
    <property type="entry name" value="PYP-like sensor domain (PAS domain)"/>
    <property type="match status" value="1"/>
</dbReference>
<dbReference type="InterPro" id="IPR043128">
    <property type="entry name" value="Rev_trsase/Diguanyl_cyclase"/>
</dbReference>
<dbReference type="OrthoDB" id="9759607at2"/>
<name>A0A410M978_9BACI</name>
<accession>A0A410M978</accession>
<proteinExistence type="predicted"/>
<dbReference type="CDD" id="cd00130">
    <property type="entry name" value="PAS"/>
    <property type="match status" value="1"/>
</dbReference>
<dbReference type="PROSITE" id="PS50887">
    <property type="entry name" value="GGDEF"/>
    <property type="match status" value="1"/>
</dbReference>
<reference evidence="4 5" key="1">
    <citation type="submission" date="2018-01" db="EMBL/GenBank/DDBJ databases">
        <title>The whole genome sequencing and assembly of Halobacillus litoralis ERB031 strain.</title>
        <authorList>
            <person name="Lee S.-J."/>
            <person name="Park M.-K."/>
            <person name="Kim J.-Y."/>
            <person name="Lee Y.-J."/>
            <person name="Yi H."/>
            <person name="Bahn Y.-S."/>
            <person name="Kim J.F."/>
            <person name="Lee D.-W."/>
        </authorList>
    </citation>
    <scope>NUCLEOTIDE SEQUENCE [LARGE SCALE GENOMIC DNA]</scope>
    <source>
        <strain evidence="4 5">ERB 031</strain>
    </source>
</reference>
<protein>
    <recommendedName>
        <fullName evidence="6">GGDEF domain-containing protein</fullName>
    </recommendedName>
</protein>
<dbReference type="InterPro" id="IPR001633">
    <property type="entry name" value="EAL_dom"/>
</dbReference>
<dbReference type="SMART" id="SM00267">
    <property type="entry name" value="GGDEF"/>
    <property type="match status" value="1"/>
</dbReference>
<feature type="domain" description="EAL" evidence="2">
    <location>
        <begin position="403"/>
        <end position="655"/>
    </location>
</feature>
<dbReference type="CDD" id="cd01948">
    <property type="entry name" value="EAL"/>
    <property type="match status" value="1"/>
</dbReference>
<sequence length="657" mass="75914">MMPDRNGITNIPIHEWIFQQIQDPLLFTNEAGDIIRCNQAALEVIGPERQTVRDLLDFKKLKDHEGIKKIVDFQTEGDRLYFVQCMRVRKEEGLYALLFRPLSISDQTLEVKREMDRLMDASSEGVVMHDHGRIVDCDSTFARMFGYKREEIRNTDVFSLVDEDSRENLKQLLHTYPEEPYQLKGKKKDGTTFFLEILAHPYPQEDRVLRVAIIRDVTERVHNEKKIEFMSYYDELTDLPNRHYFHDMLNEALMEAAGQGEGVAVHFIDLDYFKQINDTLGYAFGDKLLKACAERLKSIQEQDTFIARMGGDEFLVLQRYVTSKEKAEDYAEKMIGIFQRPVTIDDYELYTSVSIGISLFPDHGRSADDLIKKSDSAMFTVKGRHRNNYLCYNASISEKFEKMLSMDSELRKALKQEQLELHYQPQKSIGTGKIVGLEALIRWNHPDKGMISPATFIPIAEKNGQIIEIGEWVMKEACKQNKQWQDEGFAPVIVGVNLSALQFLQKDLVFRVKQILEETGLAPEYLELEITESMAMTNEEYIIHTLKELRELGVHVSIDDFGTGYSSLKYLSRFPVSKLKIDKVFISENQKQNQAIVKSIIHMSHSLNMKVIAEGVETAEQWNFLKNEKCDEIQGYFYSKPLPPEQLSDVFNSSIVH</sequence>
<evidence type="ECO:0000313" key="5">
    <source>
        <dbReference type="Proteomes" id="UP000287756"/>
    </source>
</evidence>
<dbReference type="SUPFAM" id="SSF141868">
    <property type="entry name" value="EAL domain-like"/>
    <property type="match status" value="1"/>
</dbReference>
<dbReference type="NCBIfam" id="TIGR00254">
    <property type="entry name" value="GGDEF"/>
    <property type="match status" value="1"/>
</dbReference>
<dbReference type="Pfam" id="PF00563">
    <property type="entry name" value="EAL"/>
    <property type="match status" value="1"/>
</dbReference>
<dbReference type="AlphaFoldDB" id="A0A410M978"/>
<dbReference type="FunFam" id="3.20.20.450:FF:000001">
    <property type="entry name" value="Cyclic di-GMP phosphodiesterase yahA"/>
    <property type="match status" value="1"/>
</dbReference>
<evidence type="ECO:0000259" key="3">
    <source>
        <dbReference type="PROSITE" id="PS50887"/>
    </source>
</evidence>
<organism evidence="4 5">
    <name type="scientific">Halobacillus litoralis</name>
    <dbReference type="NCBI Taxonomy" id="45668"/>
    <lineage>
        <taxon>Bacteria</taxon>
        <taxon>Bacillati</taxon>
        <taxon>Bacillota</taxon>
        <taxon>Bacilli</taxon>
        <taxon>Bacillales</taxon>
        <taxon>Bacillaceae</taxon>
        <taxon>Halobacillus</taxon>
    </lineage>
</organism>
<dbReference type="InterPro" id="IPR000014">
    <property type="entry name" value="PAS"/>
</dbReference>